<organism evidence="1 2">
    <name type="scientific">Pseudoalteromonas luteoviolacea S4054</name>
    <dbReference type="NCBI Taxonomy" id="1129367"/>
    <lineage>
        <taxon>Bacteria</taxon>
        <taxon>Pseudomonadati</taxon>
        <taxon>Pseudomonadota</taxon>
        <taxon>Gammaproteobacteria</taxon>
        <taxon>Alteromonadales</taxon>
        <taxon>Pseudoalteromonadaceae</taxon>
        <taxon>Pseudoalteromonas</taxon>
    </lineage>
</organism>
<dbReference type="EMBL" id="AUXW01000188">
    <property type="protein sequence ID" value="KKE81321.1"/>
    <property type="molecule type" value="Genomic_DNA"/>
</dbReference>
<gene>
    <name evidence="1" type="ORF">N479_22560</name>
</gene>
<accession>A0A0F6A670</accession>
<dbReference type="RefSeq" id="WP_155401417.1">
    <property type="nucleotide sequence ID" value="NZ_AUXW01000188.1"/>
</dbReference>
<evidence type="ECO:0000313" key="2">
    <source>
        <dbReference type="Proteomes" id="UP000033434"/>
    </source>
</evidence>
<comment type="caution">
    <text evidence="1">The sequence shown here is derived from an EMBL/GenBank/DDBJ whole genome shotgun (WGS) entry which is preliminary data.</text>
</comment>
<sequence length="53" mass="5765">MKLNKVNLKELSSHKNLNNKQTRQIGGGASAYSRDYGACHTAPVFCPTAIICN</sequence>
<proteinExistence type="predicted"/>
<protein>
    <submittedName>
        <fullName evidence="1">Uncharacterized protein</fullName>
    </submittedName>
</protein>
<name>A0A0F6A670_9GAMM</name>
<evidence type="ECO:0000313" key="1">
    <source>
        <dbReference type="EMBL" id="KKE81321.1"/>
    </source>
</evidence>
<reference evidence="1 2" key="1">
    <citation type="journal article" date="2015" name="BMC Genomics">
        <title>Genome mining reveals unlocked bioactive potential of marine Gram-negative bacteria.</title>
        <authorList>
            <person name="Machado H."/>
            <person name="Sonnenschein E.C."/>
            <person name="Melchiorsen J."/>
            <person name="Gram L."/>
        </authorList>
    </citation>
    <scope>NUCLEOTIDE SEQUENCE [LARGE SCALE GENOMIC DNA]</scope>
    <source>
        <strain evidence="1 2">S4054</strain>
    </source>
</reference>
<dbReference type="AlphaFoldDB" id="A0A0F6A670"/>
<dbReference type="PATRIC" id="fig|1129367.4.peg.4817"/>
<dbReference type="Proteomes" id="UP000033434">
    <property type="component" value="Unassembled WGS sequence"/>
</dbReference>